<dbReference type="InterPro" id="IPR000477">
    <property type="entry name" value="RT_dom"/>
</dbReference>
<dbReference type="CDD" id="cd01647">
    <property type="entry name" value="RT_LTR"/>
    <property type="match status" value="1"/>
</dbReference>
<feature type="non-terminal residue" evidence="2">
    <location>
        <position position="152"/>
    </location>
</feature>
<dbReference type="AlphaFoldDB" id="A0AAV2ZCJ7"/>
<dbReference type="EMBL" id="DAKRPA010000016">
    <property type="protein sequence ID" value="DBA03705.1"/>
    <property type="molecule type" value="Genomic_DNA"/>
</dbReference>
<dbReference type="PROSITE" id="PS50878">
    <property type="entry name" value="RT_POL"/>
    <property type="match status" value="1"/>
</dbReference>
<dbReference type="PANTHER" id="PTHR33064:SF37">
    <property type="entry name" value="RIBONUCLEASE H"/>
    <property type="match status" value="1"/>
</dbReference>
<dbReference type="Gene3D" id="3.10.10.10">
    <property type="entry name" value="HIV Type 1 Reverse Transcriptase, subunit A, domain 1"/>
    <property type="match status" value="1"/>
</dbReference>
<dbReference type="InterPro" id="IPR043128">
    <property type="entry name" value="Rev_trsase/Diguanyl_cyclase"/>
</dbReference>
<dbReference type="Pfam" id="PF00078">
    <property type="entry name" value="RVT_1"/>
    <property type="match status" value="1"/>
</dbReference>
<reference evidence="2" key="1">
    <citation type="submission" date="2022-11" db="EMBL/GenBank/DDBJ databases">
        <authorList>
            <person name="Morgan W.R."/>
            <person name="Tartar A."/>
        </authorList>
    </citation>
    <scope>NUCLEOTIDE SEQUENCE</scope>
    <source>
        <strain evidence="2">ARSEF 373</strain>
    </source>
</reference>
<dbReference type="InterPro" id="IPR043502">
    <property type="entry name" value="DNA/RNA_pol_sf"/>
</dbReference>
<dbReference type="InterPro" id="IPR051320">
    <property type="entry name" value="Viral_Replic_Matur_Polypro"/>
</dbReference>
<evidence type="ECO:0000259" key="1">
    <source>
        <dbReference type="PROSITE" id="PS50878"/>
    </source>
</evidence>
<protein>
    <recommendedName>
        <fullName evidence="1">Reverse transcriptase domain-containing protein</fullName>
    </recommendedName>
</protein>
<dbReference type="Gene3D" id="3.30.70.270">
    <property type="match status" value="1"/>
</dbReference>
<sequence length="152" mass="17651">MLEECKCVVRNNQSRWACAAMATRKKGPVDDYRITPDYRPTNAQTIPIAGVMPNLLVVMVKVKGARFFAKFDLFKGFWQLMLHEESRELFSFMTNDTVYTPLRVPQGATDSPIHFQNQMQEVFRDMLYENLLVWVDDIVLFAKTCEEFVSVL</sequence>
<name>A0AAV2ZCJ7_9STRA</name>
<evidence type="ECO:0000313" key="2">
    <source>
        <dbReference type="EMBL" id="DBA03705.1"/>
    </source>
</evidence>
<organism evidence="2 3">
    <name type="scientific">Lagenidium giganteum</name>
    <dbReference type="NCBI Taxonomy" id="4803"/>
    <lineage>
        <taxon>Eukaryota</taxon>
        <taxon>Sar</taxon>
        <taxon>Stramenopiles</taxon>
        <taxon>Oomycota</taxon>
        <taxon>Peronosporomycetes</taxon>
        <taxon>Pythiales</taxon>
        <taxon>Pythiaceae</taxon>
    </lineage>
</organism>
<keyword evidence="3" id="KW-1185">Reference proteome</keyword>
<accession>A0AAV2ZCJ7</accession>
<gene>
    <name evidence="2" type="ORF">N0F65_004122</name>
</gene>
<proteinExistence type="predicted"/>
<comment type="caution">
    <text evidence="2">The sequence shown here is derived from an EMBL/GenBank/DDBJ whole genome shotgun (WGS) entry which is preliminary data.</text>
</comment>
<evidence type="ECO:0000313" key="3">
    <source>
        <dbReference type="Proteomes" id="UP001146120"/>
    </source>
</evidence>
<dbReference type="PANTHER" id="PTHR33064">
    <property type="entry name" value="POL PROTEIN"/>
    <property type="match status" value="1"/>
</dbReference>
<dbReference type="Proteomes" id="UP001146120">
    <property type="component" value="Unassembled WGS sequence"/>
</dbReference>
<dbReference type="SUPFAM" id="SSF56672">
    <property type="entry name" value="DNA/RNA polymerases"/>
    <property type="match status" value="1"/>
</dbReference>
<reference evidence="2" key="2">
    <citation type="journal article" date="2023" name="Microbiol Resour">
        <title>Decontamination and Annotation of the Draft Genome Sequence of the Oomycete Lagenidium giganteum ARSEF 373.</title>
        <authorList>
            <person name="Morgan W.R."/>
            <person name="Tartar A."/>
        </authorList>
    </citation>
    <scope>NUCLEOTIDE SEQUENCE</scope>
    <source>
        <strain evidence="2">ARSEF 373</strain>
    </source>
</reference>
<feature type="domain" description="Reverse transcriptase" evidence="1">
    <location>
        <begin position="1"/>
        <end position="152"/>
    </location>
</feature>